<sequence length="539" mass="59093">MRPQDPEKHVSPDSSSADPPSRDEENGQVLVRELKGRHMQMIAIGGAIGAGLFVGSGGALYAGGPAPLLICYTIVGIMLLFTCQALAEMAVLYPVNGAFYTYIVRFVDPAWGFAIGWNYALSWLTILPFELIAASITISYWNPPVGSWLWITIFLGILIGIQFFGVRGYGEVEFGLSMIKIATCTGFIILGIIINCGGVGDRGYMGAQYWHDPGAFKNGFNGFASVFVIAAFSFGGTELVGLAAAESKNPRKAIPKASKQVFWRIMFFYVVNLFILGLILPSTDPRLRESSGANSKASPFVLAVKDAGIKVLPDIINGVITLAVVSVANSCTFGSTRTMQAMAVGGMAPKVLQKIDSKGRPIICTYIQLGFGLLAYIGVAGHSSEKFFDWLLALSGLSYFFIWGSVCLAHIRFRAAWKAQGYSLDQIPYRPKFGVYGSYIGLSLIILCLLMTFYSALWPSPKATPSAENFFESYLAAPVVVLLWLFWKFKTGKWRIFTPLMEIDLKKDMNMLNSPGDQEEEDYSTAEMSIWKRILKSLC</sequence>
<dbReference type="PIRSF" id="PIRSF006060">
    <property type="entry name" value="AA_transporter"/>
    <property type="match status" value="1"/>
</dbReference>
<dbReference type="PANTHER" id="PTHR43341">
    <property type="entry name" value="AMINO ACID PERMEASE"/>
    <property type="match status" value="1"/>
</dbReference>
<feature type="transmembrane region" description="Helical" evidence="8">
    <location>
        <begin position="470"/>
        <end position="487"/>
    </location>
</feature>
<feature type="transmembrane region" description="Helical" evidence="8">
    <location>
        <begin position="390"/>
        <end position="413"/>
    </location>
</feature>
<feature type="transmembrane region" description="Helical" evidence="8">
    <location>
        <begin position="178"/>
        <end position="200"/>
    </location>
</feature>
<dbReference type="Gene3D" id="1.20.1740.10">
    <property type="entry name" value="Amino acid/polyamine transporter I"/>
    <property type="match status" value="1"/>
</dbReference>
<feature type="transmembrane region" description="Helical" evidence="8">
    <location>
        <begin position="363"/>
        <end position="384"/>
    </location>
</feature>
<protein>
    <submittedName>
        <fullName evidence="10">Amino-acid permease</fullName>
    </submittedName>
</protein>
<feature type="transmembrane region" description="Helical" evidence="8">
    <location>
        <begin position="433"/>
        <end position="458"/>
    </location>
</feature>
<evidence type="ECO:0000256" key="4">
    <source>
        <dbReference type="ARBA" id="ARBA00022970"/>
    </source>
</evidence>
<feature type="transmembrane region" description="Helical" evidence="8">
    <location>
        <begin position="67"/>
        <end position="95"/>
    </location>
</feature>
<feature type="transmembrane region" description="Helical" evidence="8">
    <location>
        <begin position="42"/>
        <end position="61"/>
    </location>
</feature>
<keyword evidence="3 8" id="KW-0812">Transmembrane</keyword>
<dbReference type="PROSITE" id="PS00218">
    <property type="entry name" value="AMINO_ACID_PERMEASE_1"/>
    <property type="match status" value="1"/>
</dbReference>
<dbReference type="InterPro" id="IPR004840">
    <property type="entry name" value="Amino_acid_permease_CS"/>
</dbReference>
<dbReference type="Pfam" id="PF00324">
    <property type="entry name" value="AA_permease"/>
    <property type="match status" value="1"/>
</dbReference>
<evidence type="ECO:0000256" key="3">
    <source>
        <dbReference type="ARBA" id="ARBA00022692"/>
    </source>
</evidence>
<evidence type="ECO:0000256" key="7">
    <source>
        <dbReference type="SAM" id="MobiDB-lite"/>
    </source>
</evidence>
<name>A0AAN7BXR6_9PEZI</name>
<dbReference type="FunFam" id="1.20.1740.10:FF:000017">
    <property type="entry name" value="Amino acid permease"/>
    <property type="match status" value="1"/>
</dbReference>
<evidence type="ECO:0000256" key="5">
    <source>
        <dbReference type="ARBA" id="ARBA00022989"/>
    </source>
</evidence>
<feature type="compositionally biased region" description="Basic and acidic residues" evidence="7">
    <location>
        <begin position="1"/>
        <end position="11"/>
    </location>
</feature>
<evidence type="ECO:0000256" key="2">
    <source>
        <dbReference type="ARBA" id="ARBA00022448"/>
    </source>
</evidence>
<feature type="domain" description="Amino acid permease/ SLC12A" evidence="9">
    <location>
        <begin position="38"/>
        <end position="495"/>
    </location>
</feature>
<feature type="transmembrane region" description="Helical" evidence="8">
    <location>
        <begin position="315"/>
        <end position="333"/>
    </location>
</feature>
<evidence type="ECO:0000259" key="9">
    <source>
        <dbReference type="Pfam" id="PF00324"/>
    </source>
</evidence>
<feature type="transmembrane region" description="Helical" evidence="8">
    <location>
        <begin position="220"/>
        <end position="240"/>
    </location>
</feature>
<dbReference type="InterPro" id="IPR004841">
    <property type="entry name" value="AA-permease/SLC12A_dom"/>
</dbReference>
<comment type="subcellular location">
    <subcellularLocation>
        <location evidence="1">Membrane</location>
        <topology evidence="1">Multi-pass membrane protein</topology>
    </subcellularLocation>
</comment>
<evidence type="ECO:0000256" key="6">
    <source>
        <dbReference type="ARBA" id="ARBA00023136"/>
    </source>
</evidence>
<dbReference type="InterPro" id="IPR050524">
    <property type="entry name" value="APC_YAT"/>
</dbReference>
<proteinExistence type="predicted"/>
<feature type="transmembrane region" description="Helical" evidence="8">
    <location>
        <begin position="261"/>
        <end position="280"/>
    </location>
</feature>
<gene>
    <name evidence="10" type="ORF">QBC38DRAFT_451150</name>
</gene>
<evidence type="ECO:0000256" key="1">
    <source>
        <dbReference type="ARBA" id="ARBA00004141"/>
    </source>
</evidence>
<accession>A0AAN7BXR6</accession>
<keyword evidence="4" id="KW-0029">Amino-acid transport</keyword>
<feature type="region of interest" description="Disordered" evidence="7">
    <location>
        <begin position="1"/>
        <end position="25"/>
    </location>
</feature>
<keyword evidence="2" id="KW-0813">Transport</keyword>
<organism evidence="10 11">
    <name type="scientific">Podospora fimiseda</name>
    <dbReference type="NCBI Taxonomy" id="252190"/>
    <lineage>
        <taxon>Eukaryota</taxon>
        <taxon>Fungi</taxon>
        <taxon>Dikarya</taxon>
        <taxon>Ascomycota</taxon>
        <taxon>Pezizomycotina</taxon>
        <taxon>Sordariomycetes</taxon>
        <taxon>Sordariomycetidae</taxon>
        <taxon>Sordariales</taxon>
        <taxon>Podosporaceae</taxon>
        <taxon>Podospora</taxon>
    </lineage>
</organism>
<reference evidence="10" key="1">
    <citation type="journal article" date="2023" name="Mol. Phylogenet. Evol.">
        <title>Genome-scale phylogeny and comparative genomics of the fungal order Sordariales.</title>
        <authorList>
            <person name="Hensen N."/>
            <person name="Bonometti L."/>
            <person name="Westerberg I."/>
            <person name="Brannstrom I.O."/>
            <person name="Guillou S."/>
            <person name="Cros-Aarteil S."/>
            <person name="Calhoun S."/>
            <person name="Haridas S."/>
            <person name="Kuo A."/>
            <person name="Mondo S."/>
            <person name="Pangilinan J."/>
            <person name="Riley R."/>
            <person name="LaButti K."/>
            <person name="Andreopoulos B."/>
            <person name="Lipzen A."/>
            <person name="Chen C."/>
            <person name="Yan M."/>
            <person name="Daum C."/>
            <person name="Ng V."/>
            <person name="Clum A."/>
            <person name="Steindorff A."/>
            <person name="Ohm R.A."/>
            <person name="Martin F."/>
            <person name="Silar P."/>
            <person name="Natvig D.O."/>
            <person name="Lalanne C."/>
            <person name="Gautier V."/>
            <person name="Ament-Velasquez S.L."/>
            <person name="Kruys A."/>
            <person name="Hutchinson M.I."/>
            <person name="Powell A.J."/>
            <person name="Barry K."/>
            <person name="Miller A.N."/>
            <person name="Grigoriev I.V."/>
            <person name="Debuchy R."/>
            <person name="Gladieux P."/>
            <person name="Hiltunen Thoren M."/>
            <person name="Johannesson H."/>
        </authorList>
    </citation>
    <scope>NUCLEOTIDE SEQUENCE</scope>
    <source>
        <strain evidence="10">CBS 990.96</strain>
    </source>
</reference>
<dbReference type="Proteomes" id="UP001301958">
    <property type="component" value="Unassembled WGS sequence"/>
</dbReference>
<keyword evidence="5 8" id="KW-1133">Transmembrane helix</keyword>
<dbReference type="GO" id="GO:0015171">
    <property type="term" value="F:amino acid transmembrane transporter activity"/>
    <property type="evidence" value="ECO:0007669"/>
    <property type="project" value="TreeGrafter"/>
</dbReference>
<dbReference type="PANTHER" id="PTHR43341:SF1">
    <property type="entry name" value="GENERAL AMINO-ACID PERMEASE GAP1"/>
    <property type="match status" value="1"/>
</dbReference>
<evidence type="ECO:0000313" key="10">
    <source>
        <dbReference type="EMBL" id="KAK4231520.1"/>
    </source>
</evidence>
<reference evidence="10" key="2">
    <citation type="submission" date="2023-05" db="EMBL/GenBank/DDBJ databases">
        <authorList>
            <consortium name="Lawrence Berkeley National Laboratory"/>
            <person name="Steindorff A."/>
            <person name="Hensen N."/>
            <person name="Bonometti L."/>
            <person name="Westerberg I."/>
            <person name="Brannstrom I.O."/>
            <person name="Guillou S."/>
            <person name="Cros-Aarteil S."/>
            <person name="Calhoun S."/>
            <person name="Haridas S."/>
            <person name="Kuo A."/>
            <person name="Mondo S."/>
            <person name="Pangilinan J."/>
            <person name="Riley R."/>
            <person name="Labutti K."/>
            <person name="Andreopoulos B."/>
            <person name="Lipzen A."/>
            <person name="Chen C."/>
            <person name="Yanf M."/>
            <person name="Daum C."/>
            <person name="Ng V."/>
            <person name="Clum A."/>
            <person name="Ohm R."/>
            <person name="Martin F."/>
            <person name="Silar P."/>
            <person name="Natvig D."/>
            <person name="Lalanne C."/>
            <person name="Gautier V."/>
            <person name="Ament-Velasquez S.L."/>
            <person name="Kruys A."/>
            <person name="Hutchinson M.I."/>
            <person name="Powell A.J."/>
            <person name="Barry K."/>
            <person name="Miller A.N."/>
            <person name="Grigoriev I.V."/>
            <person name="Debuchy R."/>
            <person name="Gladieux P."/>
            <person name="Thoren M.H."/>
            <person name="Johannesson H."/>
        </authorList>
    </citation>
    <scope>NUCLEOTIDE SEQUENCE</scope>
    <source>
        <strain evidence="10">CBS 990.96</strain>
    </source>
</reference>
<dbReference type="EMBL" id="MU865292">
    <property type="protein sequence ID" value="KAK4231520.1"/>
    <property type="molecule type" value="Genomic_DNA"/>
</dbReference>
<dbReference type="AlphaFoldDB" id="A0AAN7BXR6"/>
<feature type="transmembrane region" description="Helical" evidence="8">
    <location>
        <begin position="116"/>
        <end position="141"/>
    </location>
</feature>
<evidence type="ECO:0000256" key="8">
    <source>
        <dbReference type="SAM" id="Phobius"/>
    </source>
</evidence>
<keyword evidence="11" id="KW-1185">Reference proteome</keyword>
<feature type="transmembrane region" description="Helical" evidence="8">
    <location>
        <begin position="147"/>
        <end position="166"/>
    </location>
</feature>
<keyword evidence="6 8" id="KW-0472">Membrane</keyword>
<comment type="caution">
    <text evidence="10">The sequence shown here is derived from an EMBL/GenBank/DDBJ whole genome shotgun (WGS) entry which is preliminary data.</text>
</comment>
<dbReference type="GO" id="GO:0016020">
    <property type="term" value="C:membrane"/>
    <property type="evidence" value="ECO:0007669"/>
    <property type="project" value="UniProtKB-SubCell"/>
</dbReference>
<evidence type="ECO:0000313" key="11">
    <source>
        <dbReference type="Proteomes" id="UP001301958"/>
    </source>
</evidence>